<sequence length="85" mass="9284">MAPSRIALATILSASATGFSESSLSFLATSVSEIREYEMLMLRKPVLITLCRSLTIKFWVPSELKVVENFSATALNSSRSPTRTA</sequence>
<evidence type="ECO:0000313" key="1">
    <source>
        <dbReference type="EMBL" id="KAG5526826.1"/>
    </source>
</evidence>
<keyword evidence="2" id="KW-1185">Reference proteome</keyword>
<evidence type="ECO:0008006" key="3">
    <source>
        <dbReference type="Google" id="ProtNLM"/>
    </source>
</evidence>
<evidence type="ECO:0000313" key="2">
    <source>
        <dbReference type="Proteomes" id="UP000823749"/>
    </source>
</evidence>
<reference evidence="1" key="1">
    <citation type="submission" date="2020-08" db="EMBL/GenBank/DDBJ databases">
        <title>Plant Genome Project.</title>
        <authorList>
            <person name="Zhang R.-G."/>
        </authorList>
    </citation>
    <scope>NUCLEOTIDE SEQUENCE</scope>
    <source>
        <strain evidence="1">WSP0</strain>
        <tissue evidence="1">Leaf</tissue>
    </source>
</reference>
<dbReference type="EMBL" id="JACTNZ010000011">
    <property type="protein sequence ID" value="KAG5526826.1"/>
    <property type="molecule type" value="Genomic_DNA"/>
</dbReference>
<protein>
    <recommendedName>
        <fullName evidence="3">Secreted protein</fullName>
    </recommendedName>
</protein>
<dbReference type="AlphaFoldDB" id="A0AAV6IDP8"/>
<gene>
    <name evidence="1" type="ORF">RHGRI_032932</name>
</gene>
<comment type="caution">
    <text evidence="1">The sequence shown here is derived from an EMBL/GenBank/DDBJ whole genome shotgun (WGS) entry which is preliminary data.</text>
</comment>
<proteinExistence type="predicted"/>
<dbReference type="Proteomes" id="UP000823749">
    <property type="component" value="Chromosome 11"/>
</dbReference>
<name>A0AAV6IDP8_9ERIC</name>
<accession>A0AAV6IDP8</accession>
<organism evidence="1 2">
    <name type="scientific">Rhododendron griersonianum</name>
    <dbReference type="NCBI Taxonomy" id="479676"/>
    <lineage>
        <taxon>Eukaryota</taxon>
        <taxon>Viridiplantae</taxon>
        <taxon>Streptophyta</taxon>
        <taxon>Embryophyta</taxon>
        <taxon>Tracheophyta</taxon>
        <taxon>Spermatophyta</taxon>
        <taxon>Magnoliopsida</taxon>
        <taxon>eudicotyledons</taxon>
        <taxon>Gunneridae</taxon>
        <taxon>Pentapetalae</taxon>
        <taxon>asterids</taxon>
        <taxon>Ericales</taxon>
        <taxon>Ericaceae</taxon>
        <taxon>Ericoideae</taxon>
        <taxon>Rhodoreae</taxon>
        <taxon>Rhododendron</taxon>
    </lineage>
</organism>